<dbReference type="PROSITE" id="PS50011">
    <property type="entry name" value="PROTEIN_KINASE_DOM"/>
    <property type="match status" value="1"/>
</dbReference>
<dbReference type="SUPFAM" id="SSF56112">
    <property type="entry name" value="Protein kinase-like (PK-like)"/>
    <property type="match status" value="1"/>
</dbReference>
<dbReference type="InterPro" id="IPR011009">
    <property type="entry name" value="Kinase-like_dom_sf"/>
</dbReference>
<proteinExistence type="predicted"/>
<keyword evidence="1" id="KW-0547">Nucleotide-binding</keyword>
<comment type="caution">
    <text evidence="4">The sequence shown here is derived from an EMBL/GenBank/DDBJ whole genome shotgun (WGS) entry which is preliminary data.</text>
</comment>
<dbReference type="PANTHER" id="PTHR24346">
    <property type="entry name" value="MAP/MICROTUBULE AFFINITY-REGULATING KINASE"/>
    <property type="match status" value="1"/>
</dbReference>
<gene>
    <name evidence="4" type="ORF">NP493_123g04030</name>
</gene>
<sequence length="69" mass="8327">MVRHKNIVQLFEVMETENSYYLVTELCKGGDLMDRICNRRRLEEKETRRYIRQIISAIDHLHKAGVIHR</sequence>
<dbReference type="Pfam" id="PF00069">
    <property type="entry name" value="Pkinase"/>
    <property type="match status" value="1"/>
</dbReference>
<dbReference type="PANTHER" id="PTHR24346:SF79">
    <property type="entry name" value="PROTEIN KINASE DOMAIN-CONTAINING PROTEIN"/>
    <property type="match status" value="1"/>
</dbReference>
<dbReference type="Gene3D" id="1.10.510.10">
    <property type="entry name" value="Transferase(Phosphotransferase) domain 1"/>
    <property type="match status" value="1"/>
</dbReference>
<dbReference type="InterPro" id="IPR000719">
    <property type="entry name" value="Prot_kinase_dom"/>
</dbReference>
<name>A0AAD9P5Y6_RIDPI</name>
<dbReference type="GO" id="GO:0005737">
    <property type="term" value="C:cytoplasm"/>
    <property type="evidence" value="ECO:0007669"/>
    <property type="project" value="TreeGrafter"/>
</dbReference>
<reference evidence="4" key="1">
    <citation type="journal article" date="2023" name="Mol. Biol. Evol.">
        <title>Third-Generation Sequencing Reveals the Adaptive Role of the Epigenome in Three Deep-Sea Polychaetes.</title>
        <authorList>
            <person name="Perez M."/>
            <person name="Aroh O."/>
            <person name="Sun Y."/>
            <person name="Lan Y."/>
            <person name="Juniper S.K."/>
            <person name="Young C.R."/>
            <person name="Angers B."/>
            <person name="Qian P.Y."/>
        </authorList>
    </citation>
    <scope>NUCLEOTIDE SEQUENCE</scope>
    <source>
        <strain evidence="4">R07B-5</strain>
    </source>
</reference>
<evidence type="ECO:0000256" key="2">
    <source>
        <dbReference type="ARBA" id="ARBA00022840"/>
    </source>
</evidence>
<dbReference type="GO" id="GO:0004674">
    <property type="term" value="F:protein serine/threonine kinase activity"/>
    <property type="evidence" value="ECO:0007669"/>
    <property type="project" value="TreeGrafter"/>
</dbReference>
<protein>
    <recommendedName>
        <fullName evidence="3">Protein kinase domain-containing protein</fullName>
    </recommendedName>
</protein>
<keyword evidence="2" id="KW-0067">ATP-binding</keyword>
<evidence type="ECO:0000259" key="3">
    <source>
        <dbReference type="PROSITE" id="PS50011"/>
    </source>
</evidence>
<dbReference type="Proteomes" id="UP001209878">
    <property type="component" value="Unassembled WGS sequence"/>
</dbReference>
<dbReference type="GO" id="GO:0035556">
    <property type="term" value="P:intracellular signal transduction"/>
    <property type="evidence" value="ECO:0007669"/>
    <property type="project" value="TreeGrafter"/>
</dbReference>
<feature type="domain" description="Protein kinase" evidence="3">
    <location>
        <begin position="1"/>
        <end position="69"/>
    </location>
</feature>
<keyword evidence="5" id="KW-1185">Reference proteome</keyword>
<evidence type="ECO:0000313" key="4">
    <source>
        <dbReference type="EMBL" id="KAK2188755.1"/>
    </source>
</evidence>
<evidence type="ECO:0000313" key="5">
    <source>
        <dbReference type="Proteomes" id="UP001209878"/>
    </source>
</evidence>
<organism evidence="4 5">
    <name type="scientific">Ridgeia piscesae</name>
    <name type="common">Tubeworm</name>
    <dbReference type="NCBI Taxonomy" id="27915"/>
    <lineage>
        <taxon>Eukaryota</taxon>
        <taxon>Metazoa</taxon>
        <taxon>Spiralia</taxon>
        <taxon>Lophotrochozoa</taxon>
        <taxon>Annelida</taxon>
        <taxon>Polychaeta</taxon>
        <taxon>Sedentaria</taxon>
        <taxon>Canalipalpata</taxon>
        <taxon>Sabellida</taxon>
        <taxon>Siboglinidae</taxon>
        <taxon>Ridgeia</taxon>
    </lineage>
</organism>
<evidence type="ECO:0000256" key="1">
    <source>
        <dbReference type="ARBA" id="ARBA00022741"/>
    </source>
</evidence>
<accession>A0AAD9P5Y6</accession>
<dbReference type="AlphaFoldDB" id="A0AAD9P5Y6"/>
<dbReference type="EMBL" id="JAODUO010000123">
    <property type="protein sequence ID" value="KAK2188755.1"/>
    <property type="molecule type" value="Genomic_DNA"/>
</dbReference>
<dbReference type="GO" id="GO:0005524">
    <property type="term" value="F:ATP binding"/>
    <property type="evidence" value="ECO:0007669"/>
    <property type="project" value="UniProtKB-KW"/>
</dbReference>